<keyword evidence="1" id="KW-0812">Transmembrane</keyword>
<dbReference type="AlphaFoldDB" id="A0A074MY33"/>
<dbReference type="STRING" id="1044.EH31_10595"/>
<dbReference type="OrthoDB" id="7409737at2"/>
<evidence type="ECO:0000256" key="1">
    <source>
        <dbReference type="SAM" id="Phobius"/>
    </source>
</evidence>
<feature type="transmembrane region" description="Helical" evidence="1">
    <location>
        <begin position="27"/>
        <end position="45"/>
    </location>
</feature>
<proteinExistence type="predicted"/>
<dbReference type="eggNOG" id="ENOG50324G2">
    <property type="taxonomic scope" value="Bacteria"/>
</dbReference>
<comment type="caution">
    <text evidence="2">The sequence shown here is derived from an EMBL/GenBank/DDBJ whole genome shotgun (WGS) entry which is preliminary data.</text>
</comment>
<keyword evidence="1" id="KW-0472">Membrane</keyword>
<evidence type="ECO:0000313" key="3">
    <source>
        <dbReference type="Proteomes" id="UP000027647"/>
    </source>
</evidence>
<dbReference type="RefSeq" id="WP_034959974.1">
    <property type="nucleotide sequence ID" value="NZ_JMIW01000003.1"/>
</dbReference>
<dbReference type="Proteomes" id="UP000027647">
    <property type="component" value="Unassembled WGS sequence"/>
</dbReference>
<feature type="transmembrane region" description="Helical" evidence="1">
    <location>
        <begin position="51"/>
        <end position="71"/>
    </location>
</feature>
<protein>
    <submittedName>
        <fullName evidence="2">Uncharacterized protein</fullName>
    </submittedName>
</protein>
<sequence>MSRFADMMPVPLAAPETRELRKARYRTTASCVLVATIVLFFGLLRSAIGSFALPLLVAGATYALVQGWLWLKAKDAADDAWLFRERDDAA</sequence>
<accession>A0A074MY33</accession>
<name>A0A074MY33_ERYLO</name>
<evidence type="ECO:0000313" key="2">
    <source>
        <dbReference type="EMBL" id="KEO90527.1"/>
    </source>
</evidence>
<dbReference type="EMBL" id="JMIW01000003">
    <property type="protein sequence ID" value="KEO90527.1"/>
    <property type="molecule type" value="Genomic_DNA"/>
</dbReference>
<keyword evidence="1" id="KW-1133">Transmembrane helix</keyword>
<reference evidence="2 3" key="1">
    <citation type="submission" date="2014-04" db="EMBL/GenBank/DDBJ databases">
        <title>A comprehensive comparison of genomes of Erythrobacter spp. strains.</title>
        <authorList>
            <person name="Zheng Q."/>
        </authorList>
    </citation>
    <scope>NUCLEOTIDE SEQUENCE [LARGE SCALE GENOMIC DNA]</scope>
    <source>
        <strain evidence="2 3">DSM 6997</strain>
    </source>
</reference>
<organism evidence="2 3">
    <name type="scientific">Erythrobacter longus</name>
    <dbReference type="NCBI Taxonomy" id="1044"/>
    <lineage>
        <taxon>Bacteria</taxon>
        <taxon>Pseudomonadati</taxon>
        <taxon>Pseudomonadota</taxon>
        <taxon>Alphaproteobacteria</taxon>
        <taxon>Sphingomonadales</taxon>
        <taxon>Erythrobacteraceae</taxon>
        <taxon>Erythrobacter/Porphyrobacter group</taxon>
        <taxon>Erythrobacter</taxon>
    </lineage>
</organism>
<keyword evidence="3" id="KW-1185">Reference proteome</keyword>
<gene>
    <name evidence="2" type="ORF">EH31_10595</name>
</gene>